<name>A0AAQ3KBD5_9LILI</name>
<dbReference type="CDD" id="cd01098">
    <property type="entry name" value="PAN_AP_plant"/>
    <property type="match status" value="1"/>
</dbReference>
<dbReference type="Pfam" id="PF00954">
    <property type="entry name" value="S_locus_glycop"/>
    <property type="match status" value="1"/>
</dbReference>
<keyword evidence="5" id="KW-0418">Kinase</keyword>
<keyword evidence="1" id="KW-0732">Signal</keyword>
<dbReference type="PANTHER" id="PTHR32444:SF118">
    <property type="entry name" value="OS09G0551150 PROTEIN"/>
    <property type="match status" value="1"/>
</dbReference>
<sequence length="222" mass="24946">MTWSGSKIYWRSQVWTGKFTSTGGSGAQGPNSLRAVYLTSLYNEEGLYMTLTLSDPSWYFRCTLNHSGEFQVWIWKYNWESYSSRPNVSSCNRYGWCGKNAFCDGTISVPGCKCLEGFEPKAENEWNTGNCTAGCTRKKALQCSDGDNFLRVESMKLPDRFVLLRNTNVGDCSSKCMANCSCVAYAYVELIIANSTTPLCSVWMGDLIDTEKLRRRGPLFAT</sequence>
<reference evidence="5 6" key="1">
    <citation type="submission" date="2023-10" db="EMBL/GenBank/DDBJ databases">
        <title>Chromosome-scale genome assembly provides insights into flower coloration mechanisms of Canna indica.</title>
        <authorList>
            <person name="Li C."/>
        </authorList>
    </citation>
    <scope>NUCLEOTIDE SEQUENCE [LARGE SCALE GENOMIC DNA]</scope>
    <source>
        <tissue evidence="5">Flower</tissue>
    </source>
</reference>
<evidence type="ECO:0000313" key="6">
    <source>
        <dbReference type="Proteomes" id="UP001327560"/>
    </source>
</evidence>
<dbReference type="GO" id="GO:0048544">
    <property type="term" value="P:recognition of pollen"/>
    <property type="evidence" value="ECO:0007669"/>
    <property type="project" value="InterPro"/>
</dbReference>
<gene>
    <name evidence="5" type="ORF">Cni_G12157</name>
</gene>
<keyword evidence="2" id="KW-1015">Disulfide bond</keyword>
<dbReference type="PANTHER" id="PTHR32444">
    <property type="entry name" value="BULB-TYPE LECTIN DOMAIN-CONTAINING PROTEIN"/>
    <property type="match status" value="1"/>
</dbReference>
<feature type="domain" description="S-locus glycoprotein" evidence="3">
    <location>
        <begin position="10"/>
        <end position="121"/>
    </location>
</feature>
<evidence type="ECO:0000256" key="1">
    <source>
        <dbReference type="ARBA" id="ARBA00022729"/>
    </source>
</evidence>
<evidence type="ECO:0000313" key="5">
    <source>
        <dbReference type="EMBL" id="WOL03437.1"/>
    </source>
</evidence>
<accession>A0AAQ3KBD5</accession>
<evidence type="ECO:0000259" key="3">
    <source>
        <dbReference type="Pfam" id="PF00954"/>
    </source>
</evidence>
<dbReference type="Proteomes" id="UP001327560">
    <property type="component" value="Chromosome 4"/>
</dbReference>
<dbReference type="InterPro" id="IPR000858">
    <property type="entry name" value="S_locus_glycoprot_dom"/>
</dbReference>
<evidence type="ECO:0000256" key="2">
    <source>
        <dbReference type="ARBA" id="ARBA00023157"/>
    </source>
</evidence>
<dbReference type="AlphaFoldDB" id="A0AAQ3KBD5"/>
<feature type="domain" description="Apple" evidence="4">
    <location>
        <begin position="143"/>
        <end position="210"/>
    </location>
</feature>
<dbReference type="GO" id="GO:0016301">
    <property type="term" value="F:kinase activity"/>
    <property type="evidence" value="ECO:0007669"/>
    <property type="project" value="UniProtKB-KW"/>
</dbReference>
<keyword evidence="5" id="KW-0808">Transferase</keyword>
<keyword evidence="6" id="KW-1185">Reference proteome</keyword>
<dbReference type="Pfam" id="PF08276">
    <property type="entry name" value="PAN_2"/>
    <property type="match status" value="1"/>
</dbReference>
<evidence type="ECO:0000259" key="4">
    <source>
        <dbReference type="Pfam" id="PF08276"/>
    </source>
</evidence>
<dbReference type="EMBL" id="CP136893">
    <property type="protein sequence ID" value="WOL03437.1"/>
    <property type="molecule type" value="Genomic_DNA"/>
</dbReference>
<proteinExistence type="predicted"/>
<organism evidence="5 6">
    <name type="scientific">Canna indica</name>
    <name type="common">Indian-shot</name>
    <dbReference type="NCBI Taxonomy" id="4628"/>
    <lineage>
        <taxon>Eukaryota</taxon>
        <taxon>Viridiplantae</taxon>
        <taxon>Streptophyta</taxon>
        <taxon>Embryophyta</taxon>
        <taxon>Tracheophyta</taxon>
        <taxon>Spermatophyta</taxon>
        <taxon>Magnoliopsida</taxon>
        <taxon>Liliopsida</taxon>
        <taxon>Zingiberales</taxon>
        <taxon>Cannaceae</taxon>
        <taxon>Canna</taxon>
    </lineage>
</organism>
<protein>
    <submittedName>
        <fullName evidence="5">G-type lectin S-receptor-like serine/threonine-protein kinase</fullName>
    </submittedName>
</protein>
<dbReference type="InterPro" id="IPR003609">
    <property type="entry name" value="Pan_app"/>
</dbReference>